<reference evidence="2 3" key="1">
    <citation type="submission" date="2020-09" db="EMBL/GenBank/DDBJ databases">
        <authorList>
            <person name="Yoon J.-W."/>
        </authorList>
    </citation>
    <scope>NUCLEOTIDE SEQUENCE [LARGE SCALE GENOMIC DNA]</scope>
    <source>
        <strain evidence="2 3">KMU-140</strain>
    </source>
</reference>
<keyword evidence="1" id="KW-0813">Transport</keyword>
<feature type="transmembrane region" description="Helical" evidence="1">
    <location>
        <begin position="59"/>
        <end position="78"/>
    </location>
</feature>
<comment type="similarity">
    <text evidence="1">Belongs to the vitamin uptake transporter (VUT/ECF) (TC 2.A.88) family. Q precursor transporter subfamily.</text>
</comment>
<accession>A0ABR8KUF0</accession>
<comment type="caution">
    <text evidence="2">The sequence shown here is derived from an EMBL/GenBank/DDBJ whole genome shotgun (WGS) entry which is preliminary data.</text>
</comment>
<feature type="transmembrane region" description="Helical" evidence="1">
    <location>
        <begin position="164"/>
        <end position="190"/>
    </location>
</feature>
<keyword evidence="1" id="KW-0997">Cell inner membrane</keyword>
<comment type="subcellular location">
    <subcellularLocation>
        <location evidence="1">Cell inner membrane</location>
        <topology evidence="1">Multi-pass membrane protein</topology>
    </subcellularLocation>
</comment>
<feature type="transmembrane region" description="Helical" evidence="1">
    <location>
        <begin position="25"/>
        <end position="47"/>
    </location>
</feature>
<evidence type="ECO:0000256" key="1">
    <source>
        <dbReference type="HAMAP-Rule" id="MF_02088"/>
    </source>
</evidence>
<keyword evidence="3" id="KW-1185">Reference proteome</keyword>
<dbReference type="NCBIfam" id="TIGR00697">
    <property type="entry name" value="queuosine precursor transporter"/>
    <property type="match status" value="1"/>
</dbReference>
<evidence type="ECO:0000313" key="2">
    <source>
        <dbReference type="EMBL" id="MBD2842848.1"/>
    </source>
</evidence>
<feature type="transmembrane region" description="Helical" evidence="1">
    <location>
        <begin position="85"/>
        <end position="104"/>
    </location>
</feature>
<dbReference type="Pfam" id="PF02592">
    <property type="entry name" value="Vut_1"/>
    <property type="match status" value="1"/>
</dbReference>
<dbReference type="PANTHER" id="PTHR34300:SF2">
    <property type="entry name" value="QUEUOSINE PRECURSOR TRANSPORTER-RELATED"/>
    <property type="match status" value="1"/>
</dbReference>
<organism evidence="2 3">
    <name type="scientific">Erythrobacter rubeus</name>
    <dbReference type="NCBI Taxonomy" id="2760803"/>
    <lineage>
        <taxon>Bacteria</taxon>
        <taxon>Pseudomonadati</taxon>
        <taxon>Pseudomonadota</taxon>
        <taxon>Alphaproteobacteria</taxon>
        <taxon>Sphingomonadales</taxon>
        <taxon>Erythrobacteraceae</taxon>
        <taxon>Erythrobacter/Porphyrobacter group</taxon>
        <taxon>Erythrobacter</taxon>
    </lineage>
</organism>
<keyword evidence="1" id="KW-0812">Transmembrane</keyword>
<evidence type="ECO:0000313" key="3">
    <source>
        <dbReference type="Proteomes" id="UP000635384"/>
    </source>
</evidence>
<dbReference type="EMBL" id="JACXLC010000001">
    <property type="protein sequence ID" value="MBD2842848.1"/>
    <property type="molecule type" value="Genomic_DNA"/>
</dbReference>
<dbReference type="InterPro" id="IPR003744">
    <property type="entry name" value="YhhQ"/>
</dbReference>
<keyword evidence="1" id="KW-1003">Cell membrane</keyword>
<comment type="function">
    <text evidence="1">Involved in the import of queuosine (Q) precursors, required for Q precursor salvage.</text>
</comment>
<dbReference type="Proteomes" id="UP000635384">
    <property type="component" value="Unassembled WGS sequence"/>
</dbReference>
<protein>
    <recommendedName>
        <fullName evidence="1">Probable queuosine precursor transporter</fullName>
        <shortName evidence="1">Q precursor transporter</shortName>
    </recommendedName>
</protein>
<sequence length="241" mass="25789">MSDTTHDTPASEAIAAHALAAPMGLFVYIILYGGMTVLAGVVAFKQVQLWPSQLAVEAGIFPFLLLVVITSTIAQLYGQKLANRLIWIGFIPLALSAALIYLVLSLPASPEMLEFRSADLTAFETVLGQTPRILMAGPAAYITSLLLNVWIFSRLRGSGEATTIGLMIRGAIASALSQALDSIIFVTLAFYGEFDITSLLIGQVLAKVTLSLVLVPFLITSGVKLAEWLDQRVGSVEARGY</sequence>
<dbReference type="RefSeq" id="WP_190788275.1">
    <property type="nucleotide sequence ID" value="NZ_JACXLC010000001.1"/>
</dbReference>
<keyword evidence="1" id="KW-1133">Transmembrane helix</keyword>
<dbReference type="PANTHER" id="PTHR34300">
    <property type="entry name" value="QUEUOSINE PRECURSOR TRANSPORTER-RELATED"/>
    <property type="match status" value="1"/>
</dbReference>
<keyword evidence="1" id="KW-0472">Membrane</keyword>
<dbReference type="HAMAP" id="MF_02088">
    <property type="entry name" value="Q_prec_transport"/>
    <property type="match status" value="1"/>
</dbReference>
<feature type="transmembrane region" description="Helical" evidence="1">
    <location>
        <begin position="133"/>
        <end position="152"/>
    </location>
</feature>
<proteinExistence type="inferred from homology"/>
<gene>
    <name evidence="2" type="ORF">IB285_11350</name>
</gene>
<feature type="transmembrane region" description="Helical" evidence="1">
    <location>
        <begin position="196"/>
        <end position="219"/>
    </location>
</feature>
<name>A0ABR8KUF0_9SPHN</name>